<dbReference type="AlphaFoldDB" id="A0A0S3RDS8"/>
<dbReference type="OrthoDB" id="1141610at2759"/>
<feature type="chain" id="PRO_5006616952" description="Knottin scorpion toxin-like domain-containing protein" evidence="1">
    <location>
        <begin position="18"/>
        <end position="71"/>
    </location>
</feature>
<evidence type="ECO:0000313" key="3">
    <source>
        <dbReference type="Proteomes" id="UP000291084"/>
    </source>
</evidence>
<evidence type="ECO:0000313" key="2">
    <source>
        <dbReference type="EMBL" id="BAT78853.1"/>
    </source>
</evidence>
<evidence type="ECO:0008006" key="4">
    <source>
        <dbReference type="Google" id="ProtNLM"/>
    </source>
</evidence>
<gene>
    <name evidence="2" type="primary">Vigan.02G160100</name>
    <name evidence="2" type="ORF">VIGAN_02160100</name>
</gene>
<name>A0A0S3RDS8_PHAAN</name>
<proteinExistence type="predicted"/>
<feature type="signal peptide" evidence="1">
    <location>
        <begin position="1"/>
        <end position="17"/>
    </location>
</feature>
<protein>
    <recommendedName>
        <fullName evidence="4">Knottin scorpion toxin-like domain-containing protein</fullName>
    </recommendedName>
</protein>
<accession>A0A0S3RDS8</accession>
<sequence length="71" mass="7501">CIFGILCIALVLSSGWANVVCHKEGHCPDGKACFNYCVGLGFKQFGGLCTTQGINLCCCISQEPPRPPPAL</sequence>
<organism evidence="2 3">
    <name type="scientific">Vigna angularis var. angularis</name>
    <dbReference type="NCBI Taxonomy" id="157739"/>
    <lineage>
        <taxon>Eukaryota</taxon>
        <taxon>Viridiplantae</taxon>
        <taxon>Streptophyta</taxon>
        <taxon>Embryophyta</taxon>
        <taxon>Tracheophyta</taxon>
        <taxon>Spermatophyta</taxon>
        <taxon>Magnoliopsida</taxon>
        <taxon>eudicotyledons</taxon>
        <taxon>Gunneridae</taxon>
        <taxon>Pentapetalae</taxon>
        <taxon>rosids</taxon>
        <taxon>fabids</taxon>
        <taxon>Fabales</taxon>
        <taxon>Fabaceae</taxon>
        <taxon>Papilionoideae</taxon>
        <taxon>50 kb inversion clade</taxon>
        <taxon>NPAAA clade</taxon>
        <taxon>indigoferoid/millettioid clade</taxon>
        <taxon>Phaseoleae</taxon>
        <taxon>Vigna</taxon>
    </lineage>
</organism>
<dbReference type="EMBL" id="AP015035">
    <property type="protein sequence ID" value="BAT78853.1"/>
    <property type="molecule type" value="Genomic_DNA"/>
</dbReference>
<keyword evidence="3" id="KW-1185">Reference proteome</keyword>
<reference evidence="2 3" key="1">
    <citation type="journal article" date="2015" name="Sci. Rep.">
        <title>The power of single molecule real-time sequencing technology in the de novo assembly of a eukaryotic genome.</title>
        <authorList>
            <person name="Sakai H."/>
            <person name="Naito K."/>
            <person name="Ogiso-Tanaka E."/>
            <person name="Takahashi Y."/>
            <person name="Iseki K."/>
            <person name="Muto C."/>
            <person name="Satou K."/>
            <person name="Teruya K."/>
            <person name="Shiroma A."/>
            <person name="Shimoji M."/>
            <person name="Hirano T."/>
            <person name="Itoh T."/>
            <person name="Kaga A."/>
            <person name="Tomooka N."/>
        </authorList>
    </citation>
    <scope>NUCLEOTIDE SEQUENCE [LARGE SCALE GENOMIC DNA]</scope>
    <source>
        <strain evidence="3">cv. Shumari</strain>
    </source>
</reference>
<keyword evidence="1" id="KW-0732">Signal</keyword>
<dbReference type="Proteomes" id="UP000291084">
    <property type="component" value="Chromosome 2"/>
</dbReference>
<feature type="non-terminal residue" evidence="2">
    <location>
        <position position="1"/>
    </location>
</feature>
<evidence type="ECO:0000256" key="1">
    <source>
        <dbReference type="SAM" id="SignalP"/>
    </source>
</evidence>